<accession>A0A4Q7P2E9</accession>
<dbReference type="Proteomes" id="UP000292262">
    <property type="component" value="Unassembled WGS sequence"/>
</dbReference>
<dbReference type="InterPro" id="IPR013766">
    <property type="entry name" value="Thioredoxin_domain"/>
</dbReference>
<protein>
    <recommendedName>
        <fullName evidence="1">Thioredoxin domain-containing protein</fullName>
    </recommendedName>
</protein>
<dbReference type="AlphaFoldDB" id="A0A4Q7P2E9"/>
<feature type="domain" description="Thioredoxin" evidence="1">
    <location>
        <begin position="336"/>
        <end position="480"/>
    </location>
</feature>
<dbReference type="Gene3D" id="3.40.30.10">
    <property type="entry name" value="Glutaredoxin"/>
    <property type="match status" value="1"/>
</dbReference>
<dbReference type="PROSITE" id="PS51352">
    <property type="entry name" value="THIOREDOXIN_2"/>
    <property type="match status" value="1"/>
</dbReference>
<proteinExistence type="predicted"/>
<dbReference type="SUPFAM" id="SSF52833">
    <property type="entry name" value="Thioredoxin-like"/>
    <property type="match status" value="1"/>
</dbReference>
<dbReference type="EMBL" id="SGXE01000002">
    <property type="protein sequence ID" value="RZS93518.1"/>
    <property type="molecule type" value="Genomic_DNA"/>
</dbReference>
<evidence type="ECO:0000259" key="1">
    <source>
        <dbReference type="PROSITE" id="PS51352"/>
    </source>
</evidence>
<name>A0A4Q7P2E9_9FLAO</name>
<sequence length="494" mass="57800">MFKSPLKLLFLFITPLIFCFGCIGSNDTPKREYTYIGGEVVNPNADYIILFSERGIGDTVKLDTNNRFLYKTKDIENGVYSFKHNPENQLLLIEKGDSLLLRLNTFEFDESLVFTGDGAKKNNFLIESFLQNEEERNQLQQSGFRMDPQAFIKQQDSLYKIRLKEFKRLNKKIKLSEFSQKILKASFEYDYYARYELYHYRHYGITDLTEIKDLPSTFFDYRKQIDFNDTDLKRLYSYNRFLNHYFTNAAYVNHAKGKSFYQDPVGNTNYKLQLVDSVVTEPYIKNNMQRGITARFLLDSRNEEYSEEVLNYYLKVSSNEPSQKDMIKLANATNKLKPGSKVPNQALITSDGEEINLISLLNKPVTALYFWSLDDINHSIKAHKTALYYSKLYPQIDFIAVNINDEETKNWQGMIKRYNYNPLTEYEFKHPKCATEEFVIYNKEKVVLIDESGYIIDAHANLFSPIFETQLINTLRNYKNSKEKAATQLTAALP</sequence>
<dbReference type="OrthoDB" id="1146847at2"/>
<reference evidence="2 3" key="1">
    <citation type="submission" date="2019-02" db="EMBL/GenBank/DDBJ databases">
        <title>Genomic Encyclopedia of Type Strains, Phase IV (KMG-IV): sequencing the most valuable type-strain genomes for metagenomic binning, comparative biology and taxonomic classification.</title>
        <authorList>
            <person name="Goeker M."/>
        </authorList>
    </citation>
    <scope>NUCLEOTIDE SEQUENCE [LARGE SCALE GENOMIC DNA]</scope>
    <source>
        <strain evidence="2 3">DSM 17196</strain>
    </source>
</reference>
<keyword evidence="3" id="KW-1185">Reference proteome</keyword>
<dbReference type="RefSeq" id="WP_130286645.1">
    <property type="nucleotide sequence ID" value="NZ_SGXE01000002.1"/>
</dbReference>
<evidence type="ECO:0000313" key="2">
    <source>
        <dbReference type="EMBL" id="RZS93518.1"/>
    </source>
</evidence>
<organism evidence="2 3">
    <name type="scientific">Aquimarina brevivitae</name>
    <dbReference type="NCBI Taxonomy" id="323412"/>
    <lineage>
        <taxon>Bacteria</taxon>
        <taxon>Pseudomonadati</taxon>
        <taxon>Bacteroidota</taxon>
        <taxon>Flavobacteriia</taxon>
        <taxon>Flavobacteriales</taxon>
        <taxon>Flavobacteriaceae</taxon>
        <taxon>Aquimarina</taxon>
    </lineage>
</organism>
<gene>
    <name evidence="2" type="ORF">EV197_2098</name>
</gene>
<dbReference type="InterPro" id="IPR036249">
    <property type="entry name" value="Thioredoxin-like_sf"/>
</dbReference>
<comment type="caution">
    <text evidence="2">The sequence shown here is derived from an EMBL/GenBank/DDBJ whole genome shotgun (WGS) entry which is preliminary data.</text>
</comment>
<evidence type="ECO:0000313" key="3">
    <source>
        <dbReference type="Proteomes" id="UP000292262"/>
    </source>
</evidence>